<evidence type="ECO:0000256" key="2">
    <source>
        <dbReference type="ARBA" id="ARBA00022649"/>
    </source>
</evidence>
<evidence type="ECO:0000313" key="11">
    <source>
        <dbReference type="Proteomes" id="UP001303211"/>
    </source>
</evidence>
<dbReference type="InterPro" id="IPR050556">
    <property type="entry name" value="Type_II_TA_system_RNase"/>
</dbReference>
<keyword evidence="6 8" id="KW-0460">Magnesium</keyword>
<evidence type="ECO:0000259" key="9">
    <source>
        <dbReference type="Pfam" id="PF01850"/>
    </source>
</evidence>
<evidence type="ECO:0000256" key="8">
    <source>
        <dbReference type="HAMAP-Rule" id="MF_00265"/>
    </source>
</evidence>
<feature type="domain" description="PIN" evidence="9">
    <location>
        <begin position="6"/>
        <end position="125"/>
    </location>
</feature>
<comment type="similarity">
    <text evidence="7 8">Belongs to the PINc/VapC protein family.</text>
</comment>
<comment type="function">
    <text evidence="8">Toxic component of a toxin-antitoxin (TA) system. An RNase.</text>
</comment>
<evidence type="ECO:0000256" key="3">
    <source>
        <dbReference type="ARBA" id="ARBA00022722"/>
    </source>
</evidence>
<evidence type="ECO:0000256" key="7">
    <source>
        <dbReference type="ARBA" id="ARBA00038093"/>
    </source>
</evidence>
<evidence type="ECO:0000313" key="10">
    <source>
        <dbReference type="EMBL" id="WOO30794.1"/>
    </source>
</evidence>
<dbReference type="Proteomes" id="UP001303211">
    <property type="component" value="Chromosome"/>
</dbReference>
<dbReference type="Gene3D" id="3.40.50.1010">
    <property type="entry name" value="5'-nuclease"/>
    <property type="match status" value="1"/>
</dbReference>
<protein>
    <recommendedName>
        <fullName evidence="8">Ribonuclease VapC</fullName>
        <shortName evidence="8">RNase VapC</shortName>
        <ecNumber evidence="8">3.1.-.-</ecNumber>
    </recommendedName>
    <alternativeName>
        <fullName evidence="8">Toxin VapC</fullName>
    </alternativeName>
</protein>
<feature type="binding site" evidence="8">
    <location>
        <position position="9"/>
    </location>
    <ligand>
        <name>Mg(2+)</name>
        <dbReference type="ChEBI" id="CHEBI:18420"/>
    </ligand>
</feature>
<evidence type="ECO:0000256" key="4">
    <source>
        <dbReference type="ARBA" id="ARBA00022723"/>
    </source>
</evidence>
<feature type="binding site" evidence="8">
    <location>
        <position position="100"/>
    </location>
    <ligand>
        <name>Mg(2+)</name>
        <dbReference type="ChEBI" id="CHEBI:18420"/>
    </ligand>
</feature>
<dbReference type="InterPro" id="IPR002716">
    <property type="entry name" value="PIN_dom"/>
</dbReference>
<gene>
    <name evidence="8" type="primary">vapC</name>
    <name evidence="10" type="ORF">P4826_10125</name>
</gene>
<keyword evidence="4 8" id="KW-0479">Metal-binding</keyword>
<name>A0ABZ0IXS6_9BURK</name>
<sequence>MSAPRYLLDTNVLSDLVRHPQGIVARKIAAVGEAAVCTSIIVAAELRFGAAKRGSARLSHQVHAILSAIEVLPLDMPADTTYAQLRWALEQSGRPIGPNDMLIAAQALAHECVLVTANVGEFSRITDLQLTDWLTVLDEPPPDTSATTSTG</sequence>
<proteinExistence type="inferred from homology"/>
<dbReference type="EC" id="3.1.-.-" evidence="8"/>
<dbReference type="CDD" id="cd18748">
    <property type="entry name" value="PIN_VapC4-5_FitB-like"/>
    <property type="match status" value="1"/>
</dbReference>
<dbReference type="Pfam" id="PF01850">
    <property type="entry name" value="PIN"/>
    <property type="match status" value="1"/>
</dbReference>
<keyword evidence="2 8" id="KW-1277">Toxin-antitoxin system</keyword>
<dbReference type="InterPro" id="IPR029060">
    <property type="entry name" value="PIN-like_dom_sf"/>
</dbReference>
<dbReference type="EMBL" id="CP136921">
    <property type="protein sequence ID" value="WOO30794.1"/>
    <property type="molecule type" value="Genomic_DNA"/>
</dbReference>
<dbReference type="PANTHER" id="PTHR33653:SF1">
    <property type="entry name" value="RIBONUCLEASE VAPC2"/>
    <property type="match status" value="1"/>
</dbReference>
<dbReference type="InterPro" id="IPR022907">
    <property type="entry name" value="VapC_family"/>
</dbReference>
<keyword evidence="11" id="KW-1185">Reference proteome</keyword>
<evidence type="ECO:0000256" key="6">
    <source>
        <dbReference type="ARBA" id="ARBA00022842"/>
    </source>
</evidence>
<organism evidence="10 11">
    <name type="scientific">Diaphorobacter limosus</name>
    <dbReference type="NCBI Taxonomy" id="3036128"/>
    <lineage>
        <taxon>Bacteria</taxon>
        <taxon>Pseudomonadati</taxon>
        <taxon>Pseudomonadota</taxon>
        <taxon>Betaproteobacteria</taxon>
        <taxon>Burkholderiales</taxon>
        <taxon>Comamonadaceae</taxon>
        <taxon>Diaphorobacter</taxon>
    </lineage>
</organism>
<comment type="cofactor">
    <cofactor evidence="1 8">
        <name>Mg(2+)</name>
        <dbReference type="ChEBI" id="CHEBI:18420"/>
    </cofactor>
</comment>
<dbReference type="SUPFAM" id="SSF88723">
    <property type="entry name" value="PIN domain-like"/>
    <property type="match status" value="1"/>
</dbReference>
<keyword evidence="5 8" id="KW-0378">Hydrolase</keyword>
<keyword evidence="8" id="KW-0800">Toxin</keyword>
<accession>A0ABZ0IXS6</accession>
<reference evidence="10 11" key="1">
    <citation type="submission" date="2023-03" db="EMBL/GenBank/DDBJ databases">
        <title>Diaphorobacter basophil sp. nov., isolated from a sewage-treatment plant.</title>
        <authorList>
            <person name="Yang K."/>
        </authorList>
    </citation>
    <scope>NUCLEOTIDE SEQUENCE [LARGE SCALE GENOMIC DNA]</scope>
    <source>
        <strain evidence="10 11">Y-1</strain>
    </source>
</reference>
<evidence type="ECO:0000256" key="5">
    <source>
        <dbReference type="ARBA" id="ARBA00022801"/>
    </source>
</evidence>
<evidence type="ECO:0000256" key="1">
    <source>
        <dbReference type="ARBA" id="ARBA00001946"/>
    </source>
</evidence>
<dbReference type="PANTHER" id="PTHR33653">
    <property type="entry name" value="RIBONUCLEASE VAPC2"/>
    <property type="match status" value="1"/>
</dbReference>
<keyword evidence="3 8" id="KW-0540">Nuclease</keyword>
<dbReference type="RefSeq" id="WP_317700290.1">
    <property type="nucleotide sequence ID" value="NZ_CP136921.1"/>
</dbReference>
<dbReference type="HAMAP" id="MF_00265">
    <property type="entry name" value="VapC_Nob1"/>
    <property type="match status" value="1"/>
</dbReference>